<accession>A0A5E6WNF3</accession>
<dbReference type="EMBL" id="CABVGY010000034">
    <property type="protein sequence ID" value="VVN30246.1"/>
    <property type="molecule type" value="Genomic_DNA"/>
</dbReference>
<dbReference type="Proteomes" id="UP000326729">
    <property type="component" value="Unassembled WGS sequence"/>
</dbReference>
<gene>
    <name evidence="1" type="ORF">PS659_04835</name>
</gene>
<reference evidence="1 2" key="1">
    <citation type="submission" date="2019-09" db="EMBL/GenBank/DDBJ databases">
        <authorList>
            <person name="Chandra G."/>
            <person name="Truman W A."/>
        </authorList>
    </citation>
    <scope>NUCLEOTIDE SEQUENCE [LARGE SCALE GENOMIC DNA]</scope>
    <source>
        <strain evidence="1">PS659</strain>
    </source>
</reference>
<evidence type="ECO:0000313" key="2">
    <source>
        <dbReference type="Proteomes" id="UP000326729"/>
    </source>
</evidence>
<evidence type="ECO:0000313" key="1">
    <source>
        <dbReference type="EMBL" id="VVN30246.1"/>
    </source>
</evidence>
<organism evidence="1 2">
    <name type="scientific">Pseudomonas fluorescens</name>
    <dbReference type="NCBI Taxonomy" id="294"/>
    <lineage>
        <taxon>Bacteria</taxon>
        <taxon>Pseudomonadati</taxon>
        <taxon>Pseudomonadota</taxon>
        <taxon>Gammaproteobacteria</taxon>
        <taxon>Pseudomonadales</taxon>
        <taxon>Pseudomonadaceae</taxon>
        <taxon>Pseudomonas</taxon>
    </lineage>
</organism>
<sequence length="213" mass="23645">MTQHRINALLHFPPDYEVPEGCDINIKVQNITDRTVPILHGIWGSNTLPSARPINFGVSVDSNLNAVGSRYVINVKISHQNTALLLDIEREFYWAGGDHDADIYLSPVGYIAVEKTWMPRIGYPADSKLYVKLIEPVSDENDETLVCEGVGLTGEPNFYLKYDPSMIKPGRLYTLVGSFETYGQRRLSLGLHPAKLILKPNDVVDLAGFGAST</sequence>
<proteinExistence type="predicted"/>
<name>A0A5E6WNF3_PSEFL</name>
<protein>
    <submittedName>
        <fullName evidence="1">Uncharacterized protein</fullName>
    </submittedName>
</protein>
<dbReference type="RefSeq" id="WP_150718405.1">
    <property type="nucleotide sequence ID" value="NZ_CABVGY010000034.1"/>
</dbReference>
<dbReference type="OrthoDB" id="6837380at2"/>
<dbReference type="AlphaFoldDB" id="A0A5E6WNF3"/>